<dbReference type="KEGG" id="tpx:Turpa_0381"/>
<evidence type="ECO:0000259" key="1">
    <source>
        <dbReference type="Pfam" id="PF03819"/>
    </source>
</evidence>
<dbReference type="EMBL" id="CP002959">
    <property type="protein sequence ID" value="AFM11037.1"/>
    <property type="molecule type" value="Genomic_DNA"/>
</dbReference>
<dbReference type="AlphaFoldDB" id="I4B180"/>
<dbReference type="InterPro" id="IPR011551">
    <property type="entry name" value="NTP_PyrPHydrolase_MazG"/>
</dbReference>
<sequence>MKTPPVTDDALRDLLQVARDLRDKNGGCPWDLEQTHESLAKHAIEEACELVEIIERGTDPANDSDLKEELGDVLFQVVIHAQLAAEEGRFTFADVARAIADKLVTRHPHVYGDLTVGDSKTVLRNWEAIKARERDKRAARAGGGRVSYLDGVPKNLAALQRAARLGEKAARLGFDWPAGEEGLVAVREKVTEEFEELRLARSEGIERSEEELGDLLFALAQYSRLLGIDPEGALRKACGKFETRFRLMEQDLSAPLSSGEKLSAKTWNEAWERAKQVQR</sequence>
<organism evidence="2 3">
    <name type="scientific">Turneriella parva (strain ATCC BAA-1111 / DSM 21527 / NCTC 11395 / H)</name>
    <name type="common">Leptospira parva</name>
    <dbReference type="NCBI Taxonomy" id="869212"/>
    <lineage>
        <taxon>Bacteria</taxon>
        <taxon>Pseudomonadati</taxon>
        <taxon>Spirochaetota</taxon>
        <taxon>Spirochaetia</taxon>
        <taxon>Leptospirales</taxon>
        <taxon>Leptospiraceae</taxon>
        <taxon>Turneriella</taxon>
    </lineage>
</organism>
<dbReference type="GO" id="GO:0046076">
    <property type="term" value="P:dTTP catabolic process"/>
    <property type="evidence" value="ECO:0007669"/>
    <property type="project" value="TreeGrafter"/>
</dbReference>
<dbReference type="PANTHER" id="PTHR30522">
    <property type="entry name" value="NUCLEOSIDE TRIPHOSPHATE PYROPHOSPHOHYDROLASE"/>
    <property type="match status" value="1"/>
</dbReference>
<feature type="domain" description="NTP pyrophosphohydrolase MazG-like" evidence="1">
    <location>
        <begin position="188"/>
        <end position="244"/>
    </location>
</feature>
<dbReference type="SUPFAM" id="SSF101386">
    <property type="entry name" value="all-alpha NTP pyrophosphatases"/>
    <property type="match status" value="2"/>
</dbReference>
<dbReference type="InterPro" id="IPR048011">
    <property type="entry name" value="NTP-PPase_MazG-like_C"/>
</dbReference>
<dbReference type="FunFam" id="1.10.287.1080:FF:000001">
    <property type="entry name" value="Nucleoside triphosphate pyrophosphohydrolase"/>
    <property type="match status" value="1"/>
</dbReference>
<dbReference type="Pfam" id="PF03819">
    <property type="entry name" value="MazG"/>
    <property type="match status" value="2"/>
</dbReference>
<dbReference type="Gene3D" id="1.10.287.1080">
    <property type="entry name" value="MazG-like"/>
    <property type="match status" value="2"/>
</dbReference>
<dbReference type="GO" id="GO:0046061">
    <property type="term" value="P:dATP catabolic process"/>
    <property type="evidence" value="ECO:0007669"/>
    <property type="project" value="TreeGrafter"/>
</dbReference>
<dbReference type="Proteomes" id="UP000006048">
    <property type="component" value="Chromosome"/>
</dbReference>
<reference evidence="2 3" key="1">
    <citation type="submission" date="2012-06" db="EMBL/GenBank/DDBJ databases">
        <title>The complete chromosome of genome of Turneriella parva DSM 21527.</title>
        <authorList>
            <consortium name="US DOE Joint Genome Institute (JGI-PGF)"/>
            <person name="Lucas S."/>
            <person name="Han J."/>
            <person name="Lapidus A."/>
            <person name="Bruce D."/>
            <person name="Goodwin L."/>
            <person name="Pitluck S."/>
            <person name="Peters L."/>
            <person name="Kyrpides N."/>
            <person name="Mavromatis K."/>
            <person name="Ivanova N."/>
            <person name="Mikhailova N."/>
            <person name="Chertkov O."/>
            <person name="Detter J.C."/>
            <person name="Tapia R."/>
            <person name="Han C."/>
            <person name="Land M."/>
            <person name="Hauser L."/>
            <person name="Markowitz V."/>
            <person name="Cheng J.-F."/>
            <person name="Hugenholtz P."/>
            <person name="Woyke T."/>
            <person name="Wu D."/>
            <person name="Gronow S."/>
            <person name="Wellnitz S."/>
            <person name="Brambilla E."/>
            <person name="Klenk H.-P."/>
            <person name="Eisen J.A."/>
        </authorList>
    </citation>
    <scope>NUCLEOTIDE SEQUENCE [LARGE SCALE GENOMIC DNA]</scope>
    <source>
        <strain evidence="3">ATCC BAA-1111 / DSM 21527 / NCTC 11395 / H</strain>
    </source>
</reference>
<evidence type="ECO:0000313" key="3">
    <source>
        <dbReference type="Proteomes" id="UP000006048"/>
    </source>
</evidence>
<proteinExistence type="predicted"/>
<dbReference type="NCBIfam" id="NF007113">
    <property type="entry name" value="PRK09562.1"/>
    <property type="match status" value="1"/>
</dbReference>
<dbReference type="PATRIC" id="fig|869212.3.peg.351"/>
<evidence type="ECO:0000313" key="2">
    <source>
        <dbReference type="EMBL" id="AFM11037.1"/>
    </source>
</evidence>
<feature type="domain" description="NTP pyrophosphohydrolase MazG-like" evidence="1">
    <location>
        <begin position="34"/>
        <end position="110"/>
    </location>
</feature>
<dbReference type="PANTHER" id="PTHR30522:SF0">
    <property type="entry name" value="NUCLEOSIDE TRIPHOSPHATE PYROPHOSPHOHYDROLASE"/>
    <property type="match status" value="1"/>
</dbReference>
<dbReference type="CDD" id="cd11528">
    <property type="entry name" value="NTP-PPase_MazG_Nterm"/>
    <property type="match status" value="1"/>
</dbReference>
<dbReference type="RefSeq" id="WP_014801557.1">
    <property type="nucleotide sequence ID" value="NC_018020.1"/>
</dbReference>
<gene>
    <name evidence="2" type="ordered locus">Turpa_0381</name>
</gene>
<dbReference type="GO" id="GO:0047429">
    <property type="term" value="F:nucleoside triphosphate diphosphatase activity"/>
    <property type="evidence" value="ECO:0007669"/>
    <property type="project" value="InterPro"/>
</dbReference>
<protein>
    <submittedName>
        <fullName evidence="2">MazG family protein</fullName>
    </submittedName>
</protein>
<dbReference type="GO" id="GO:0006203">
    <property type="term" value="P:dGTP catabolic process"/>
    <property type="evidence" value="ECO:0007669"/>
    <property type="project" value="TreeGrafter"/>
</dbReference>
<dbReference type="GO" id="GO:0046081">
    <property type="term" value="P:dUTP catabolic process"/>
    <property type="evidence" value="ECO:0007669"/>
    <property type="project" value="TreeGrafter"/>
</dbReference>
<keyword evidence="3" id="KW-1185">Reference proteome</keyword>
<dbReference type="HOGENOM" id="CLU_038356_0_1_12"/>
<accession>I4B180</accession>
<dbReference type="NCBIfam" id="TIGR00444">
    <property type="entry name" value="mazG"/>
    <property type="match status" value="1"/>
</dbReference>
<dbReference type="GO" id="GO:0046052">
    <property type="term" value="P:UTP catabolic process"/>
    <property type="evidence" value="ECO:0007669"/>
    <property type="project" value="TreeGrafter"/>
</dbReference>
<dbReference type="InterPro" id="IPR048015">
    <property type="entry name" value="NTP-PPase_MazG-like_N"/>
</dbReference>
<dbReference type="GO" id="GO:0046047">
    <property type="term" value="P:TTP catabolic process"/>
    <property type="evidence" value="ECO:0007669"/>
    <property type="project" value="TreeGrafter"/>
</dbReference>
<dbReference type="STRING" id="869212.Turpa_0381"/>
<dbReference type="InterPro" id="IPR004518">
    <property type="entry name" value="MazG-like_dom"/>
</dbReference>
<name>I4B180_TURPD</name>
<dbReference type="CDD" id="cd11529">
    <property type="entry name" value="NTP-PPase_MazG_Cterm"/>
    <property type="match status" value="1"/>
</dbReference>
<dbReference type="GO" id="GO:0006950">
    <property type="term" value="P:response to stress"/>
    <property type="evidence" value="ECO:0007669"/>
    <property type="project" value="UniProtKB-ARBA"/>
</dbReference>
<dbReference type="OrthoDB" id="9808939at2"/>